<organism evidence="2 3">
    <name type="scientific">Turicibacter bilis</name>
    <dbReference type="NCBI Taxonomy" id="2735723"/>
    <lineage>
        <taxon>Bacteria</taxon>
        <taxon>Bacillati</taxon>
        <taxon>Bacillota</taxon>
        <taxon>Erysipelotrichia</taxon>
        <taxon>Erysipelotrichales</taxon>
        <taxon>Turicibacteraceae</taxon>
        <taxon>Turicibacter</taxon>
    </lineage>
</organism>
<evidence type="ECO:0000313" key="3">
    <source>
        <dbReference type="Proteomes" id="UP001058016"/>
    </source>
</evidence>
<dbReference type="RefSeq" id="WP_212726154.1">
    <property type="nucleotide sequence ID" value="NZ_CP071249.1"/>
</dbReference>
<sequence length="202" mass="23174">MALPKHKMIKIVVDAAKKYEEILNNKVFLIVYKVENTLEFRELKFDQKNFKHLTGIESTLAPKQFYQAALKGRLGLNDIREKSDGTTALKLQVLPQLHQLVSMPTMIGEFESLRIHLQADKALGTSVKISLALGDHKGVSVPKSLLKEDIRRLTRQPYPVVRVYCKKNKDEKYSTITYHNNKLNLSIPKEIEDLLSDELMNE</sequence>
<reference evidence="2 3" key="1">
    <citation type="submission" date="2021-03" db="EMBL/GenBank/DDBJ databases">
        <title>Comparative Genomics and Metabolomics in the genus Turicibacter.</title>
        <authorList>
            <person name="Maki J."/>
            <person name="Looft T."/>
        </authorList>
    </citation>
    <scope>NUCLEOTIDE SEQUENCE [LARGE SCALE GENOMIC DNA]</scope>
    <source>
        <strain evidence="2 3">MMM721</strain>
    </source>
</reference>
<proteinExistence type="predicted"/>
<keyword evidence="3" id="KW-1185">Reference proteome</keyword>
<protein>
    <recommendedName>
        <fullName evidence="1">Phage-Barnase-EndoU-ColicinE5/D-RelE like nuclease 4 domain-containing protein</fullName>
    </recommendedName>
</protein>
<evidence type="ECO:0000313" key="2">
    <source>
        <dbReference type="EMBL" id="UUF05752.1"/>
    </source>
</evidence>
<evidence type="ECO:0000259" key="1">
    <source>
        <dbReference type="Pfam" id="PF18813"/>
    </source>
</evidence>
<feature type="domain" description="Phage-Barnase-EndoU-ColicinE5/D-RelE like nuclease 4" evidence="1">
    <location>
        <begin position="11"/>
        <end position="181"/>
    </location>
</feature>
<dbReference type="EMBL" id="CP071249">
    <property type="protein sequence ID" value="UUF05752.1"/>
    <property type="molecule type" value="Genomic_DNA"/>
</dbReference>
<dbReference type="InterPro" id="IPR041420">
    <property type="entry name" value="PBECR4"/>
</dbReference>
<gene>
    <name evidence="2" type="ORF">J0J69_12050</name>
</gene>
<dbReference type="Proteomes" id="UP001058016">
    <property type="component" value="Chromosome"/>
</dbReference>
<dbReference type="Pfam" id="PF18813">
    <property type="entry name" value="PBECR4"/>
    <property type="match status" value="1"/>
</dbReference>
<accession>A0ABY5JJM7</accession>
<name>A0ABY5JJM7_9FIRM</name>